<dbReference type="PANTHER" id="PTHR31174">
    <property type="entry name" value="SEED MATURATION FAMILY PROTEIN"/>
    <property type="match status" value="1"/>
</dbReference>
<reference evidence="5 6" key="2">
    <citation type="submission" date="2024-10" db="EMBL/GenBank/DDBJ databases">
        <authorList>
            <person name="Ryan C."/>
        </authorList>
    </citation>
    <scope>NUCLEOTIDE SEQUENCE [LARGE SCALE GENOMIC DNA]</scope>
</reference>
<keyword evidence="2" id="KW-0677">Repeat</keyword>
<dbReference type="AlphaFoldDB" id="A0ABC8XIU7"/>
<dbReference type="InterPro" id="IPR007011">
    <property type="entry name" value="LEA_SMP_dom"/>
</dbReference>
<feature type="region of interest" description="Disordered" evidence="3">
    <location>
        <begin position="1"/>
        <end position="57"/>
    </location>
</feature>
<protein>
    <recommendedName>
        <fullName evidence="4">SMP domain-containing protein</fullName>
    </recommendedName>
</protein>
<evidence type="ECO:0000313" key="6">
    <source>
        <dbReference type="Proteomes" id="UP001497457"/>
    </source>
</evidence>
<evidence type="ECO:0000256" key="1">
    <source>
        <dbReference type="ARBA" id="ARBA00010733"/>
    </source>
</evidence>
<dbReference type="PANTHER" id="PTHR31174:SF7">
    <property type="entry name" value="LATE EMBRYOGENESIS ABUNDANT PROTEIN 31-RELATED"/>
    <property type="match status" value="1"/>
</dbReference>
<evidence type="ECO:0000259" key="4">
    <source>
        <dbReference type="Pfam" id="PF04927"/>
    </source>
</evidence>
<comment type="similarity">
    <text evidence="1">Belongs to the LEA type SMP family.</text>
</comment>
<reference evidence="6" key="1">
    <citation type="submission" date="2024-06" db="EMBL/GenBank/DDBJ databases">
        <authorList>
            <person name="Ryan C."/>
        </authorList>
    </citation>
    <scope>NUCLEOTIDE SEQUENCE [LARGE SCALE GENOMIC DNA]</scope>
</reference>
<keyword evidence="6" id="KW-1185">Reference proteome</keyword>
<evidence type="ECO:0000313" key="5">
    <source>
        <dbReference type="EMBL" id="CAL4927312.1"/>
    </source>
</evidence>
<dbReference type="Proteomes" id="UP001497457">
    <property type="component" value="Chromosome 14rd"/>
</dbReference>
<feature type="domain" description="SMP" evidence="4">
    <location>
        <begin position="207"/>
        <end position="266"/>
    </location>
</feature>
<evidence type="ECO:0000256" key="2">
    <source>
        <dbReference type="ARBA" id="ARBA00022737"/>
    </source>
</evidence>
<feature type="domain" description="SMP" evidence="4">
    <location>
        <begin position="64"/>
        <end position="122"/>
    </location>
</feature>
<sequence>MDARPSKIECPEPPKQQPEPRNPGRVLATERVAPRDATESAREQLARGGSRPGGAVDEAYDTRVKIAEALEGSARAIGDKPVEPSDAAAIRAAEASAVGGGAAVPGGVAEQAQDAAAANARAKRREDKVTMTDVLKSAAALNARAGHVGKGEITGPAAEAGATVTEAEIPGRRVVAESVGGQVVARFVTPSRVAATHPAGALGQDAVTVGRALEAVAATAAGDRPVEQSDAAAVQAAEMRATGATLTVPGGVAAAAQAAADHNARAARGEDKVKLRDVLSNAREKLPADKGATGEDAERVVSAEIRNKLDMATTPGGVAEAVTTAARLNQERP</sequence>
<feature type="compositionally biased region" description="Basic and acidic residues" evidence="3">
    <location>
        <begin position="1"/>
        <end position="12"/>
    </location>
</feature>
<evidence type="ECO:0000256" key="3">
    <source>
        <dbReference type="SAM" id="MobiDB-lite"/>
    </source>
</evidence>
<accession>A0ABC8XIU7</accession>
<dbReference type="EMBL" id="OZ075124">
    <property type="protein sequence ID" value="CAL4927312.1"/>
    <property type="molecule type" value="Genomic_DNA"/>
</dbReference>
<feature type="domain" description="SMP" evidence="4">
    <location>
        <begin position="273"/>
        <end position="331"/>
    </location>
</feature>
<feature type="compositionally biased region" description="Basic and acidic residues" evidence="3">
    <location>
        <begin position="32"/>
        <end position="45"/>
    </location>
</feature>
<dbReference type="Pfam" id="PF04927">
    <property type="entry name" value="SMP"/>
    <property type="match status" value="3"/>
</dbReference>
<gene>
    <name evidence="5" type="ORF">URODEC1_LOCUS24468</name>
</gene>
<name>A0ABC8XIU7_9POAL</name>
<proteinExistence type="inferred from homology"/>
<dbReference type="InterPro" id="IPR042971">
    <property type="entry name" value="LEA_SMP"/>
</dbReference>
<organism evidence="5 6">
    <name type="scientific">Urochloa decumbens</name>
    <dbReference type="NCBI Taxonomy" id="240449"/>
    <lineage>
        <taxon>Eukaryota</taxon>
        <taxon>Viridiplantae</taxon>
        <taxon>Streptophyta</taxon>
        <taxon>Embryophyta</taxon>
        <taxon>Tracheophyta</taxon>
        <taxon>Spermatophyta</taxon>
        <taxon>Magnoliopsida</taxon>
        <taxon>Liliopsida</taxon>
        <taxon>Poales</taxon>
        <taxon>Poaceae</taxon>
        <taxon>PACMAD clade</taxon>
        <taxon>Panicoideae</taxon>
        <taxon>Panicodae</taxon>
        <taxon>Paniceae</taxon>
        <taxon>Melinidinae</taxon>
        <taxon>Urochloa</taxon>
    </lineage>
</organism>